<name>A0A6D2HTE7_9BRAS</name>
<sequence>MQSPLETQQPERCCRPTTSIVIAEHGLCDKTSKLVCKLTGDIVNKNEEHIWKHVNGRRFFHKLEQVEKELDQAERPRKQEAVRKILIPMKQIFGCLSQVLVQSQSTRVMKKIAKVLIVMPKYPTSSQREQRECQ</sequence>
<dbReference type="PANTHER" id="PTHR47854:SF1">
    <property type="entry name" value="SURFEIT LOCUS PROTEIN 2 (SURF2)"/>
    <property type="match status" value="1"/>
</dbReference>
<protein>
    <submittedName>
        <fullName evidence="1">Uncharacterized protein</fullName>
    </submittedName>
</protein>
<proteinExistence type="predicted"/>
<dbReference type="Pfam" id="PF05477">
    <property type="entry name" value="SURF2"/>
    <property type="match status" value="1"/>
</dbReference>
<dbReference type="PANTHER" id="PTHR47854">
    <property type="entry name" value="SURFEIT LOCUS PROTEIN 2 (SURF2)"/>
    <property type="match status" value="1"/>
</dbReference>
<evidence type="ECO:0000313" key="2">
    <source>
        <dbReference type="Proteomes" id="UP000467841"/>
    </source>
</evidence>
<dbReference type="OrthoDB" id="127285at2759"/>
<dbReference type="AlphaFoldDB" id="A0A6D2HTE7"/>
<evidence type="ECO:0000313" key="1">
    <source>
        <dbReference type="EMBL" id="CAA7019520.1"/>
    </source>
</evidence>
<accession>A0A6D2HTE7</accession>
<dbReference type="InterPro" id="IPR008833">
    <property type="entry name" value="Surf2"/>
</dbReference>
<reference evidence="1" key="1">
    <citation type="submission" date="2020-01" db="EMBL/GenBank/DDBJ databases">
        <authorList>
            <person name="Mishra B."/>
        </authorList>
    </citation>
    <scope>NUCLEOTIDE SEQUENCE [LARGE SCALE GENOMIC DNA]</scope>
</reference>
<comment type="caution">
    <text evidence="1">The sequence shown here is derived from an EMBL/GenBank/DDBJ whole genome shotgun (WGS) entry which is preliminary data.</text>
</comment>
<keyword evidence="2" id="KW-1185">Reference proteome</keyword>
<dbReference type="Proteomes" id="UP000467841">
    <property type="component" value="Unassembled WGS sequence"/>
</dbReference>
<gene>
    <name evidence="1" type="ORF">MERR_LOCUS6755</name>
</gene>
<organism evidence="1 2">
    <name type="scientific">Microthlaspi erraticum</name>
    <dbReference type="NCBI Taxonomy" id="1685480"/>
    <lineage>
        <taxon>Eukaryota</taxon>
        <taxon>Viridiplantae</taxon>
        <taxon>Streptophyta</taxon>
        <taxon>Embryophyta</taxon>
        <taxon>Tracheophyta</taxon>
        <taxon>Spermatophyta</taxon>
        <taxon>Magnoliopsida</taxon>
        <taxon>eudicotyledons</taxon>
        <taxon>Gunneridae</taxon>
        <taxon>Pentapetalae</taxon>
        <taxon>rosids</taxon>
        <taxon>malvids</taxon>
        <taxon>Brassicales</taxon>
        <taxon>Brassicaceae</taxon>
        <taxon>Coluteocarpeae</taxon>
        <taxon>Microthlaspi</taxon>
    </lineage>
</organism>
<dbReference type="EMBL" id="CACVBM020000455">
    <property type="protein sequence ID" value="CAA7019520.1"/>
    <property type="molecule type" value="Genomic_DNA"/>
</dbReference>